<reference evidence="2 3" key="1">
    <citation type="submission" date="2024-09" db="EMBL/GenBank/DDBJ databases">
        <authorList>
            <person name="Sun Q."/>
            <person name="Mori K."/>
        </authorList>
    </citation>
    <scope>NUCLEOTIDE SEQUENCE [LARGE SCALE GENOMIC DNA]</scope>
    <source>
        <strain evidence="2 3">NCAIM B.02537</strain>
    </source>
</reference>
<dbReference type="EMBL" id="JBHLTL010000011">
    <property type="protein sequence ID" value="MFC0590613.1"/>
    <property type="molecule type" value="Genomic_DNA"/>
</dbReference>
<evidence type="ECO:0000256" key="1">
    <source>
        <dbReference type="SAM" id="Phobius"/>
    </source>
</evidence>
<keyword evidence="1" id="KW-0472">Membrane</keyword>
<gene>
    <name evidence="2" type="ORF">ACFFF7_14470</name>
</gene>
<organism evidence="2 3">
    <name type="scientific">Novosphingobium aquiterrae</name>
    <dbReference type="NCBI Taxonomy" id="624388"/>
    <lineage>
        <taxon>Bacteria</taxon>
        <taxon>Pseudomonadati</taxon>
        <taxon>Pseudomonadota</taxon>
        <taxon>Alphaproteobacteria</taxon>
        <taxon>Sphingomonadales</taxon>
        <taxon>Sphingomonadaceae</taxon>
        <taxon>Novosphingobium</taxon>
    </lineage>
</organism>
<sequence>MWQTLFSLTNVVAVLGWTALLVLPRAALVRSAIMFAGVGLLCLVYVVLFALLISGSVDPAAVAGSDGGMKSYSIAGIRGLFLSDGGIVLGWTHYLAFDLFTGLWIASDADNKGYSRFTQAPFLVATFLAGPIGLFFWLLIRERRARAVARAAGGR</sequence>
<evidence type="ECO:0000313" key="2">
    <source>
        <dbReference type="EMBL" id="MFC0590613.1"/>
    </source>
</evidence>
<accession>A0ABV6PLA8</accession>
<keyword evidence="3" id="KW-1185">Reference proteome</keyword>
<feature type="transmembrane region" description="Helical" evidence="1">
    <location>
        <begin position="6"/>
        <end position="23"/>
    </location>
</feature>
<name>A0ABV6PLA8_9SPHN</name>
<feature type="transmembrane region" description="Helical" evidence="1">
    <location>
        <begin position="32"/>
        <end position="53"/>
    </location>
</feature>
<proteinExistence type="predicted"/>
<dbReference type="Pfam" id="PF14108">
    <property type="entry name" value="ABA4-like"/>
    <property type="match status" value="1"/>
</dbReference>
<dbReference type="InterPro" id="IPR025461">
    <property type="entry name" value="ABA4-like"/>
</dbReference>
<dbReference type="RefSeq" id="WP_379482065.1">
    <property type="nucleotide sequence ID" value="NZ_JBHLTL010000011.1"/>
</dbReference>
<keyword evidence="1" id="KW-1133">Transmembrane helix</keyword>
<protein>
    <submittedName>
        <fullName evidence="2">ABA4-like family protein</fullName>
    </submittedName>
</protein>
<feature type="transmembrane region" description="Helical" evidence="1">
    <location>
        <begin position="120"/>
        <end position="140"/>
    </location>
</feature>
<comment type="caution">
    <text evidence="2">The sequence shown here is derived from an EMBL/GenBank/DDBJ whole genome shotgun (WGS) entry which is preliminary data.</text>
</comment>
<evidence type="ECO:0000313" key="3">
    <source>
        <dbReference type="Proteomes" id="UP001589943"/>
    </source>
</evidence>
<keyword evidence="1" id="KW-0812">Transmembrane</keyword>
<dbReference type="Proteomes" id="UP001589943">
    <property type="component" value="Unassembled WGS sequence"/>
</dbReference>